<reference evidence="2 3" key="1">
    <citation type="submission" date="2023-04" db="EMBL/GenBank/DDBJ databases">
        <title>Fusibacter bizertensis strain WBS, isolated from littoral bottom sediments of the Arctic seas - biochemical and genomic analysis.</title>
        <authorList>
            <person name="Brioukhanov A.L."/>
        </authorList>
    </citation>
    <scope>NUCLEOTIDE SEQUENCE [LARGE SCALE GENOMIC DNA]</scope>
    <source>
        <strain evidence="2 3">WBS</strain>
    </source>
</reference>
<organism evidence="2 3">
    <name type="scientific">Fusibacter bizertensis</name>
    <dbReference type="NCBI Taxonomy" id="1488331"/>
    <lineage>
        <taxon>Bacteria</taxon>
        <taxon>Bacillati</taxon>
        <taxon>Bacillota</taxon>
        <taxon>Clostridia</taxon>
        <taxon>Eubacteriales</taxon>
        <taxon>Eubacteriales Family XII. Incertae Sedis</taxon>
        <taxon>Fusibacter</taxon>
    </lineage>
</organism>
<keyword evidence="2" id="KW-0547">Nucleotide-binding</keyword>
<evidence type="ECO:0000313" key="2">
    <source>
        <dbReference type="EMBL" id="MDH8677419.1"/>
    </source>
</evidence>
<dbReference type="PANTHER" id="PTHR42957:SF1">
    <property type="entry name" value="HELICASE MJ1565-RELATED"/>
    <property type="match status" value="1"/>
</dbReference>
<protein>
    <submittedName>
        <fullName evidence="2">ATP-binding protein</fullName>
    </submittedName>
</protein>
<accession>A0ABT6NAH8</accession>
<dbReference type="Gene3D" id="3.40.50.300">
    <property type="entry name" value="P-loop containing nucleotide triphosphate hydrolases"/>
    <property type="match status" value="2"/>
</dbReference>
<gene>
    <name evidence="2" type="ORF">QE109_04630</name>
</gene>
<dbReference type="SUPFAM" id="SSF52540">
    <property type="entry name" value="P-loop containing nucleoside triphosphate hydrolases"/>
    <property type="match status" value="1"/>
</dbReference>
<dbReference type="PANTHER" id="PTHR42957">
    <property type="entry name" value="HELICASE MJ1565-RELATED"/>
    <property type="match status" value="1"/>
</dbReference>
<evidence type="ECO:0000313" key="3">
    <source>
        <dbReference type="Proteomes" id="UP001158045"/>
    </source>
</evidence>
<dbReference type="RefSeq" id="WP_281093233.1">
    <property type="nucleotide sequence ID" value="NZ_JARYZI010000002.1"/>
</dbReference>
<dbReference type="InterPro" id="IPR027417">
    <property type="entry name" value="P-loop_NTPase"/>
</dbReference>
<keyword evidence="2" id="KW-0067">ATP-binding</keyword>
<dbReference type="InterPro" id="IPR002789">
    <property type="entry name" value="HerA_central"/>
</dbReference>
<dbReference type="GO" id="GO:0005524">
    <property type="term" value="F:ATP binding"/>
    <property type="evidence" value="ECO:0007669"/>
    <property type="project" value="UniProtKB-KW"/>
</dbReference>
<dbReference type="Pfam" id="PF01935">
    <property type="entry name" value="DUF87"/>
    <property type="match status" value="1"/>
</dbReference>
<dbReference type="Proteomes" id="UP001158045">
    <property type="component" value="Unassembled WGS sequence"/>
</dbReference>
<evidence type="ECO:0000259" key="1">
    <source>
        <dbReference type="Pfam" id="PF01935"/>
    </source>
</evidence>
<name>A0ABT6NAH8_9FIRM</name>
<sequence length="601" mass="68375">MSEIMQCDLDKDEQLRVVTFEPSGIQIEIIDFEKWKSENSDSQIKIGSFLKVLDGSGNCIVTVVRSFKMIERKVPEAMEQNGYFGSFIIDTQPIGQLVLGAEKKFLKGIKNISIPPNGVSIATKDDLNVIFSNEGNTNIVFSDLLLNEEITIGVNGNKFFSKHIAVVGSTGSGKSCTVAKIIQEAKLSTDATINNTHIILFDIHGEYPKAFPNENMLSIIDGSLRLPYWLMNSEELEDMFIENSESNVRNQISQFKYAVIENKKKHNPQINITYDSPVYFSLQEVKNYIINKNNETQYTKDGTTYYAISDEKIESNKIPNLWEIKKFEISTGNSKHDKLNEKVSKSGGFTGEFNRFISRLETKMNDDRLSFILSETNSRGTSFSTDDLIEVMRSITGYNTKSNISIIDLSSLPFEVVSIVVSIVSRLIFDYSYHKTKIRESNPTPFMLVYEEAHKYIPKNSESKYKNTRIAVERISKEGRKYGISSMVVSQRPSELSATVFSQCNNFVVMRLNNPEDQQYVKRLLPEAVISYGDALSSLEQREALLVGDSLNTPCIVRIRDANPTPHSDDVQFYTEWQKHWHKVSFEDIINRINLKKCCEE</sequence>
<dbReference type="EMBL" id="JARYZI010000002">
    <property type="protein sequence ID" value="MDH8677419.1"/>
    <property type="molecule type" value="Genomic_DNA"/>
</dbReference>
<comment type="caution">
    <text evidence="2">The sequence shown here is derived from an EMBL/GenBank/DDBJ whole genome shotgun (WGS) entry which is preliminary data.</text>
</comment>
<dbReference type="InterPro" id="IPR008571">
    <property type="entry name" value="HerA-like"/>
</dbReference>
<feature type="domain" description="Helicase HerA central" evidence="1">
    <location>
        <begin position="144"/>
        <end position="428"/>
    </location>
</feature>
<keyword evidence="3" id="KW-1185">Reference proteome</keyword>
<proteinExistence type="predicted"/>